<dbReference type="Pfam" id="PF05728">
    <property type="entry name" value="UPF0227"/>
    <property type="match status" value="1"/>
</dbReference>
<name>A0A176TB09_9FLAO</name>
<keyword evidence="2" id="KW-1185">Reference proteome</keyword>
<evidence type="ECO:0000313" key="1">
    <source>
        <dbReference type="EMBL" id="OAD45098.1"/>
    </source>
</evidence>
<dbReference type="Gene3D" id="3.40.50.1820">
    <property type="entry name" value="alpha/beta hydrolase"/>
    <property type="match status" value="1"/>
</dbReference>
<gene>
    <name evidence="1" type="ORF">LPB303_09180</name>
</gene>
<comment type="caution">
    <text evidence="1">The sequence shown here is derived from an EMBL/GenBank/DDBJ whole genome shotgun (WGS) entry which is preliminary data.</text>
</comment>
<organism evidence="1 2">
    <name type="scientific">Polaribacter atrinae</name>
    <dbReference type="NCBI Taxonomy" id="1333662"/>
    <lineage>
        <taxon>Bacteria</taxon>
        <taxon>Pseudomonadati</taxon>
        <taxon>Bacteroidota</taxon>
        <taxon>Flavobacteriia</taxon>
        <taxon>Flavobacteriales</taxon>
        <taxon>Flavobacteriaceae</taxon>
    </lineage>
</organism>
<sequence>MKKIPIYFVPGLAAGPEIFENLELSKDRYDIHYLNWITPVAQEESIANYAMRLSEEIKEENPVLVGVSFGGIMVQEMSKYLDVRKVIIISSVKHHKELPKKFQFVKFTKAYKFFPTKVVSNFEDYAQYFLGKSLKKRADIYKKYLSVRTELYLNWSIGTIIRWKQTEKKQNITHIHGTADHVFPIKNIENCIEIEGGTHIMIITKAKKLTKIINAVLTS</sequence>
<dbReference type="GO" id="GO:0016787">
    <property type="term" value="F:hydrolase activity"/>
    <property type="evidence" value="ECO:0007669"/>
    <property type="project" value="UniProtKB-KW"/>
</dbReference>
<dbReference type="SUPFAM" id="SSF53474">
    <property type="entry name" value="alpha/beta-Hydrolases"/>
    <property type="match status" value="1"/>
</dbReference>
<dbReference type="Proteomes" id="UP000076923">
    <property type="component" value="Unassembled WGS sequence"/>
</dbReference>
<dbReference type="OrthoDB" id="659408at2"/>
<dbReference type="AlphaFoldDB" id="A0A176TB09"/>
<accession>A0A176TB09</accession>
<keyword evidence="1" id="KW-0378">Hydrolase</keyword>
<protein>
    <submittedName>
        <fullName evidence="1">Alpha/beta hydrolase</fullName>
    </submittedName>
</protein>
<dbReference type="EMBL" id="LVWE01000032">
    <property type="protein sequence ID" value="OAD45098.1"/>
    <property type="molecule type" value="Genomic_DNA"/>
</dbReference>
<evidence type="ECO:0000313" key="2">
    <source>
        <dbReference type="Proteomes" id="UP000076923"/>
    </source>
</evidence>
<dbReference type="InterPro" id="IPR008886">
    <property type="entry name" value="UPF0227/Esterase_YqiA"/>
</dbReference>
<dbReference type="RefSeq" id="WP_068449729.1">
    <property type="nucleotide sequence ID" value="NZ_CP150660.1"/>
</dbReference>
<dbReference type="InterPro" id="IPR029058">
    <property type="entry name" value="AB_hydrolase_fold"/>
</dbReference>
<dbReference type="STRING" id="1333662.LPB303_09180"/>
<proteinExistence type="predicted"/>
<reference evidence="1 2" key="1">
    <citation type="submission" date="2016-02" db="EMBL/GenBank/DDBJ databases">
        <title>Draft genome sequence of Polaribacter atrinae KACC17473.</title>
        <authorList>
            <person name="Shin S.-K."/>
            <person name="Yi H."/>
        </authorList>
    </citation>
    <scope>NUCLEOTIDE SEQUENCE [LARGE SCALE GENOMIC DNA]</scope>
    <source>
        <strain evidence="1 2">KACC 17473</strain>
    </source>
</reference>